<sequence length="139" mass="15351">MDGYLEQLRSFPQDLSTLPEPHLQEQDRSVFADALLALAAENPSASSRHCILQAASLIPPRTAFSATSLAWVNDEDEPSTGRKAIVRYSSSALSQGIFPAGEWFQALSEASAQRPRLHDVMIQWSRLSFEVSSVVRTAY</sequence>
<evidence type="ECO:0008006" key="3">
    <source>
        <dbReference type="Google" id="ProtNLM"/>
    </source>
</evidence>
<dbReference type="AlphaFoldDB" id="A0AAW0Z6D8"/>
<evidence type="ECO:0000313" key="2">
    <source>
        <dbReference type="Proteomes" id="UP001388673"/>
    </source>
</evidence>
<dbReference type="EMBL" id="JBCAWK010000001">
    <property type="protein sequence ID" value="KAK8869787.1"/>
    <property type="molecule type" value="Genomic_DNA"/>
</dbReference>
<dbReference type="KEGG" id="kne:92177615"/>
<gene>
    <name evidence="1" type="ORF">IAR55_000355</name>
</gene>
<dbReference type="Proteomes" id="UP001388673">
    <property type="component" value="Unassembled WGS sequence"/>
</dbReference>
<comment type="caution">
    <text evidence="1">The sequence shown here is derived from an EMBL/GenBank/DDBJ whole genome shotgun (WGS) entry which is preliminary data.</text>
</comment>
<accession>A0AAW0Z6D8</accession>
<organism evidence="1 2">
    <name type="scientific">Kwoniella newhampshirensis</name>
    <dbReference type="NCBI Taxonomy" id="1651941"/>
    <lineage>
        <taxon>Eukaryota</taxon>
        <taxon>Fungi</taxon>
        <taxon>Dikarya</taxon>
        <taxon>Basidiomycota</taxon>
        <taxon>Agaricomycotina</taxon>
        <taxon>Tremellomycetes</taxon>
        <taxon>Tremellales</taxon>
        <taxon>Cryptococcaceae</taxon>
        <taxon>Kwoniella</taxon>
    </lineage>
</organism>
<evidence type="ECO:0000313" key="1">
    <source>
        <dbReference type="EMBL" id="KAK8869787.1"/>
    </source>
</evidence>
<dbReference type="RefSeq" id="XP_066806033.1">
    <property type="nucleotide sequence ID" value="XM_066943491.1"/>
</dbReference>
<keyword evidence="2" id="KW-1185">Reference proteome</keyword>
<reference evidence="1 2" key="1">
    <citation type="journal article" date="2024" name="bioRxiv">
        <title>Comparative genomics of Cryptococcus and Kwoniella reveals pathogenesis evolution and contrasting karyotype dynamics via intercentromeric recombination or chromosome fusion.</title>
        <authorList>
            <person name="Coelho M.A."/>
            <person name="David-Palma M."/>
            <person name="Shea T."/>
            <person name="Bowers K."/>
            <person name="McGinley-Smith S."/>
            <person name="Mohammad A.W."/>
            <person name="Gnirke A."/>
            <person name="Yurkov A.M."/>
            <person name="Nowrousian M."/>
            <person name="Sun S."/>
            <person name="Cuomo C.A."/>
            <person name="Heitman J."/>
        </authorList>
    </citation>
    <scope>NUCLEOTIDE SEQUENCE [LARGE SCALE GENOMIC DNA]</scope>
    <source>
        <strain evidence="1 2">CBS 13917</strain>
    </source>
</reference>
<protein>
    <recommendedName>
        <fullName evidence="3">Importin N-terminal domain-containing protein</fullName>
    </recommendedName>
</protein>
<name>A0AAW0Z6D8_9TREE</name>
<dbReference type="GeneID" id="92177615"/>
<proteinExistence type="predicted"/>